<dbReference type="RefSeq" id="WP_323709065.1">
    <property type="nucleotide sequence ID" value="NZ_CP104778.1"/>
</dbReference>
<dbReference type="Proteomes" id="UP001302696">
    <property type="component" value="Chromosome"/>
</dbReference>
<keyword evidence="5" id="KW-1185">Reference proteome</keyword>
<evidence type="ECO:0000256" key="2">
    <source>
        <dbReference type="SAM" id="SignalP"/>
    </source>
</evidence>
<evidence type="ECO:0000313" key="4">
    <source>
        <dbReference type="EMBL" id="WPC22249.1"/>
    </source>
</evidence>
<evidence type="ECO:0000259" key="3">
    <source>
        <dbReference type="Pfam" id="PF15983"/>
    </source>
</evidence>
<feature type="region of interest" description="Disordered" evidence="1">
    <location>
        <begin position="24"/>
        <end position="67"/>
    </location>
</feature>
<name>A0ABZ0Q7D7_9LACO</name>
<keyword evidence="2" id="KW-0732">Signal</keyword>
<gene>
    <name evidence="4" type="ORF">N6G96_03235</name>
</gene>
<organism evidence="4 5">
    <name type="scientific">Pediococcus inopinatus</name>
    <dbReference type="NCBI Taxonomy" id="114090"/>
    <lineage>
        <taxon>Bacteria</taxon>
        <taxon>Bacillati</taxon>
        <taxon>Bacillota</taxon>
        <taxon>Bacilli</taxon>
        <taxon>Lactobacillales</taxon>
        <taxon>Lactobacillaceae</taxon>
        <taxon>Pediococcus</taxon>
    </lineage>
</organism>
<accession>A0ABZ0Q7D7</accession>
<dbReference type="InterPro" id="IPR031927">
    <property type="entry name" value="DUF4767"/>
</dbReference>
<feature type="signal peptide" evidence="2">
    <location>
        <begin position="1"/>
        <end position="24"/>
    </location>
</feature>
<proteinExistence type="predicted"/>
<evidence type="ECO:0000313" key="5">
    <source>
        <dbReference type="Proteomes" id="UP001302696"/>
    </source>
</evidence>
<feature type="chain" id="PRO_5045112567" evidence="2">
    <location>
        <begin position="25"/>
        <end position="289"/>
    </location>
</feature>
<dbReference type="Pfam" id="PF15983">
    <property type="entry name" value="DUF4767"/>
    <property type="match status" value="1"/>
</dbReference>
<evidence type="ECO:0000256" key="1">
    <source>
        <dbReference type="SAM" id="MobiDB-lite"/>
    </source>
</evidence>
<feature type="domain" description="DUF4767" evidence="3">
    <location>
        <begin position="71"/>
        <end position="205"/>
    </location>
</feature>
<dbReference type="EMBL" id="CP104778">
    <property type="protein sequence ID" value="WPC22249.1"/>
    <property type="molecule type" value="Genomic_DNA"/>
</dbReference>
<feature type="compositionally biased region" description="Low complexity" evidence="1">
    <location>
        <begin position="28"/>
        <end position="55"/>
    </location>
</feature>
<dbReference type="PROSITE" id="PS51257">
    <property type="entry name" value="PROKAR_LIPOPROTEIN"/>
    <property type="match status" value="1"/>
</dbReference>
<protein>
    <submittedName>
        <fullName evidence="4">DUF4767 domain-containing protein</fullName>
    </submittedName>
</protein>
<sequence length="289" mass="32503">MEMKKIWWSMLVGVLLLGGCSTNANKPTSKATSKESQSSSVTKKTSKTTSQLSQSSHEKKTVAQSRPVAATLWNKTKEQKLAKFMQTWQSEMGQTYKGTYNGDKPDHMGFVFPDVIKDGKLNGKVKWGNRKINLTWSNNGENGNEFQIVEVATGGKSGTGFPTTYLFCLHNNRPVVFMTQTTNGGILYLQDTQNAELQAGFAEIVTGTNPAILTDASLNTDVKSSVKASPQRWPSAYQGTWYSYSPYDKKISSIREEKISDVELAYITIQKIRWFNIRGKNQNFWRWCF</sequence>
<reference evidence="5" key="1">
    <citation type="submission" date="2024-06" db="EMBL/GenBank/DDBJ databases">
        <authorList>
            <person name="Chang H.C."/>
            <person name="Mun S.Y."/>
        </authorList>
    </citation>
    <scope>NUCLEOTIDE SEQUENCE [LARGE SCALE GENOMIC DNA]</scope>
    <source>
        <strain evidence="5">KT1</strain>
    </source>
</reference>